<dbReference type="AlphaFoldDB" id="A0A177N985"/>
<gene>
    <name evidence="1" type="ORF">A1507_16905</name>
</gene>
<name>A0A177N985_9GAMM</name>
<evidence type="ECO:0000313" key="1">
    <source>
        <dbReference type="EMBL" id="OAI13759.1"/>
    </source>
</evidence>
<sequence>MEENTTKNAQSFADATSIEYEVCNIQEMASSVLDKITNGELIDWNYWVTRNNMEPMQCAKLYHRIDPIKWPDDYCRGSKLAGDVKEDIDRLCQLIKGYSEKWSLDSFLSFVRNHGEYYQKAPYGMIQVVENKKLAESKHTNLLKEIIDENQNALDVDWIAELWAAIPGESYENKPFWQIRDDYKKQIESAVIDGGLEAVVEIRKPGFDDGFEELTDRNRIRKIKDGWLNGSFVRYTINRDSFRSWLEKSNQWPVIDTCLLRIWFDSEPKAEAPESSCSAKPIESEPKTEEIDTVFREFENLRSNEVSFVVNGSSAKVVIRKRTITVSPQQLGLKVSSQGWKIFEGAAVSSGDLSASLKKLNKTSDLEREKTNIKTAVCRLRTKLKNSMGLIDDPIAYQENSGYKFTFKYMTHALLNGERVTKGADALEYIDGNTQNSGGFWDDDEI</sequence>
<proteinExistence type="predicted"/>
<protein>
    <submittedName>
        <fullName evidence="1">Uncharacterized protein</fullName>
    </submittedName>
</protein>
<comment type="caution">
    <text evidence="1">The sequence shown here is derived from an EMBL/GenBank/DDBJ whole genome shotgun (WGS) entry which is preliminary data.</text>
</comment>
<evidence type="ECO:0000313" key="2">
    <source>
        <dbReference type="Proteomes" id="UP000077857"/>
    </source>
</evidence>
<dbReference type="RefSeq" id="WP_064041392.1">
    <property type="nucleotide sequence ID" value="NZ_LUUJ01000096.1"/>
</dbReference>
<dbReference type="OrthoDB" id="5574465at2"/>
<dbReference type="Proteomes" id="UP000077857">
    <property type="component" value="Unassembled WGS sequence"/>
</dbReference>
<accession>A0A177N985</accession>
<reference evidence="1 2" key="1">
    <citation type="submission" date="2016-03" db="EMBL/GenBank/DDBJ databases">
        <authorList>
            <person name="Ploux O."/>
        </authorList>
    </citation>
    <scope>NUCLEOTIDE SEQUENCE [LARGE SCALE GENOMIC DNA]</scope>
    <source>
        <strain evidence="1 2">R-45378</strain>
    </source>
</reference>
<organism evidence="1 2">
    <name type="scientific">Methylomonas koyamae</name>
    <dbReference type="NCBI Taxonomy" id="702114"/>
    <lineage>
        <taxon>Bacteria</taxon>
        <taxon>Pseudomonadati</taxon>
        <taxon>Pseudomonadota</taxon>
        <taxon>Gammaproteobacteria</taxon>
        <taxon>Methylococcales</taxon>
        <taxon>Methylococcaceae</taxon>
        <taxon>Methylomonas</taxon>
    </lineage>
</organism>
<dbReference type="EMBL" id="LUUJ01000096">
    <property type="protein sequence ID" value="OAI13759.1"/>
    <property type="molecule type" value="Genomic_DNA"/>
</dbReference>